<evidence type="ECO:0000313" key="3">
    <source>
        <dbReference type="Proteomes" id="UP000030649"/>
    </source>
</evidence>
<dbReference type="EMBL" id="KE356560">
    <property type="protein sequence ID" value="ERG90650.1"/>
    <property type="molecule type" value="Genomic_DNA"/>
</dbReference>
<dbReference type="Proteomes" id="UP000030649">
    <property type="component" value="Unassembled WGS sequence"/>
</dbReference>
<feature type="region of interest" description="Disordered" evidence="1">
    <location>
        <begin position="1"/>
        <end position="23"/>
    </location>
</feature>
<evidence type="ECO:0000313" key="2">
    <source>
        <dbReference type="EMBL" id="ERG90650.1"/>
    </source>
</evidence>
<sequence>MCGRSLGSLQGVPNPATGTPLLNRGEVPALVVPQELRSVSLDSELLALVMRARCLLCDSYTDPVSNVGGHSQLHSYLHSNRHLSDTRLHWGQNRCADTNTHRHTAVQHKRSESHCDGAYLQPQWDSPVQRITQAHRLVFIFRNVRSYHRLTRLCRGEKIALTSPYALEYRPGHVQDNTGGNRS</sequence>
<organism evidence="2 3">
    <name type="scientific">Haloquadratum walsbyi J07HQW1</name>
    <dbReference type="NCBI Taxonomy" id="1238424"/>
    <lineage>
        <taxon>Archaea</taxon>
        <taxon>Methanobacteriati</taxon>
        <taxon>Methanobacteriota</taxon>
        <taxon>Stenosarchaea group</taxon>
        <taxon>Halobacteria</taxon>
        <taxon>Halobacteriales</taxon>
        <taxon>Haloferacaceae</taxon>
        <taxon>Haloquadratum</taxon>
    </lineage>
</organism>
<dbReference type="HOGENOM" id="CLU_1472059_0_0_2"/>
<proteinExistence type="predicted"/>
<dbReference type="AlphaFoldDB" id="U1N2C0"/>
<reference evidence="2 3" key="1">
    <citation type="journal article" date="2013" name="PLoS ONE">
        <title>Assembly-driven community genomics of a hypersaline microbial ecosystem.</title>
        <authorList>
            <person name="Podell S."/>
            <person name="Ugalde J.A."/>
            <person name="Narasingarao P."/>
            <person name="Banfield J.F."/>
            <person name="Heidelberg K.B."/>
            <person name="Allen E.E."/>
        </authorList>
    </citation>
    <scope>NUCLEOTIDE SEQUENCE [LARGE SCALE GENOMIC DNA]</scope>
    <source>
        <strain evidence="3">J07HQW1</strain>
    </source>
</reference>
<gene>
    <name evidence="2" type="ORF">J07HQW1_00674</name>
</gene>
<name>U1N2C0_9EURY</name>
<evidence type="ECO:0000256" key="1">
    <source>
        <dbReference type="SAM" id="MobiDB-lite"/>
    </source>
</evidence>
<accession>U1N2C0</accession>
<protein>
    <submittedName>
        <fullName evidence="2">Uncharacterized protein</fullName>
    </submittedName>
</protein>